<dbReference type="Proteomes" id="UP000429607">
    <property type="component" value="Unassembled WGS sequence"/>
</dbReference>
<dbReference type="AlphaFoldDB" id="A0A6A3NW96"/>
<accession>A0A6A3NW96</accession>
<protein>
    <submittedName>
        <fullName evidence="1">Uncharacterized protein</fullName>
    </submittedName>
</protein>
<dbReference type="EMBL" id="QXFV01000106">
    <property type="protein sequence ID" value="KAE9049836.1"/>
    <property type="molecule type" value="Genomic_DNA"/>
</dbReference>
<name>A0A6A3NW96_9STRA</name>
<sequence length="103" mass="10764">MPSTSYAYFKPSALATTGYAYGSAVLDDAQATSVPVHRLRSSRLTGLGDLTCQRDHSEVELRAVSEAEALSGVGTYVGATLCVAQVPAGAAKLWDYGTVVSYS</sequence>
<gene>
    <name evidence="1" type="ORF">PR001_g2942</name>
</gene>
<evidence type="ECO:0000313" key="1">
    <source>
        <dbReference type="EMBL" id="KAE9049836.1"/>
    </source>
</evidence>
<comment type="caution">
    <text evidence="1">The sequence shown here is derived from an EMBL/GenBank/DDBJ whole genome shotgun (WGS) entry which is preliminary data.</text>
</comment>
<reference evidence="1 2" key="1">
    <citation type="submission" date="2018-09" db="EMBL/GenBank/DDBJ databases">
        <title>Genomic investigation of the strawberry pathogen Phytophthora fragariae indicates pathogenicity is determined by transcriptional variation in three key races.</title>
        <authorList>
            <person name="Adams T.M."/>
            <person name="Armitage A.D."/>
            <person name="Sobczyk M.K."/>
            <person name="Bates H.J."/>
            <person name="Dunwell J.M."/>
            <person name="Nellist C.F."/>
            <person name="Harrison R.J."/>
        </authorList>
    </citation>
    <scope>NUCLEOTIDE SEQUENCE [LARGE SCALE GENOMIC DNA]</scope>
    <source>
        <strain evidence="1 2">SCRP249</strain>
    </source>
</reference>
<organism evidence="1 2">
    <name type="scientific">Phytophthora rubi</name>
    <dbReference type="NCBI Taxonomy" id="129364"/>
    <lineage>
        <taxon>Eukaryota</taxon>
        <taxon>Sar</taxon>
        <taxon>Stramenopiles</taxon>
        <taxon>Oomycota</taxon>
        <taxon>Peronosporomycetes</taxon>
        <taxon>Peronosporales</taxon>
        <taxon>Peronosporaceae</taxon>
        <taxon>Phytophthora</taxon>
    </lineage>
</organism>
<proteinExistence type="predicted"/>
<evidence type="ECO:0000313" key="2">
    <source>
        <dbReference type="Proteomes" id="UP000429607"/>
    </source>
</evidence>